<dbReference type="AlphaFoldDB" id="A0A1X7U6F8"/>
<dbReference type="EnsemblMetazoa" id="Aqu2.1.23041_001">
    <property type="protein sequence ID" value="Aqu2.1.23041_001"/>
    <property type="gene ID" value="Aqu2.1.23041"/>
</dbReference>
<organism evidence="1">
    <name type="scientific">Amphimedon queenslandica</name>
    <name type="common">Sponge</name>
    <dbReference type="NCBI Taxonomy" id="400682"/>
    <lineage>
        <taxon>Eukaryota</taxon>
        <taxon>Metazoa</taxon>
        <taxon>Porifera</taxon>
        <taxon>Demospongiae</taxon>
        <taxon>Heteroscleromorpha</taxon>
        <taxon>Haplosclerida</taxon>
        <taxon>Niphatidae</taxon>
        <taxon>Amphimedon</taxon>
    </lineage>
</organism>
<name>A0A1X7U6F8_AMPQE</name>
<dbReference type="InParanoid" id="A0A1X7U6F8"/>
<proteinExistence type="predicted"/>
<sequence>MANLVPGYKIPCRKHFTILLQMKYLTCKGSLRTKLEEPGSIALTGDIWTSRAVEAYITVTAHFLFIMEAERLRS</sequence>
<evidence type="ECO:0000313" key="1">
    <source>
        <dbReference type="EnsemblMetazoa" id="Aqu2.1.23041_001"/>
    </source>
</evidence>
<accession>A0A1X7U6F8</accession>
<reference evidence="1" key="1">
    <citation type="submission" date="2017-05" db="UniProtKB">
        <authorList>
            <consortium name="EnsemblMetazoa"/>
        </authorList>
    </citation>
    <scope>IDENTIFICATION</scope>
</reference>
<protein>
    <submittedName>
        <fullName evidence="1">Uncharacterized protein</fullName>
    </submittedName>
</protein>